<dbReference type="Pfam" id="PF01478">
    <property type="entry name" value="Peptidase_A24"/>
    <property type="match status" value="1"/>
</dbReference>
<keyword evidence="5 7" id="KW-1133">Transmembrane helix</keyword>
<dbReference type="Gene3D" id="1.20.120.1220">
    <property type="match status" value="1"/>
</dbReference>
<keyword evidence="10" id="KW-0489">Methyltransferase</keyword>
<keyword evidence="3" id="KW-1003">Cell membrane</keyword>
<evidence type="ECO:0000256" key="2">
    <source>
        <dbReference type="ARBA" id="ARBA00005801"/>
    </source>
</evidence>
<dbReference type="AlphaFoldDB" id="A0A1I1J7L7"/>
<dbReference type="PANTHER" id="PTHR30487:SF0">
    <property type="entry name" value="PREPILIN LEADER PEPTIDASE_N-METHYLTRANSFERASE-RELATED"/>
    <property type="match status" value="1"/>
</dbReference>
<evidence type="ECO:0000259" key="8">
    <source>
        <dbReference type="Pfam" id="PF01478"/>
    </source>
</evidence>
<dbReference type="STRING" id="753702.SAMN04488102_10689"/>
<dbReference type="Proteomes" id="UP000199612">
    <property type="component" value="Unassembled WGS sequence"/>
</dbReference>
<accession>A0A1I1J7L7</accession>
<feature type="domain" description="Prepilin type IV endopeptidase peptidase" evidence="8">
    <location>
        <begin position="104"/>
        <end position="206"/>
    </location>
</feature>
<keyword evidence="11" id="KW-1185">Reference proteome</keyword>
<dbReference type="EMBL" id="FOLT01000006">
    <property type="protein sequence ID" value="SFC41420.1"/>
    <property type="molecule type" value="Genomic_DNA"/>
</dbReference>
<feature type="transmembrane region" description="Helical" evidence="7">
    <location>
        <begin position="74"/>
        <end position="94"/>
    </location>
</feature>
<protein>
    <submittedName>
        <fullName evidence="10">Leader peptidase (Prepilin peptidase) / N-methyltransferase</fullName>
    </submittedName>
</protein>
<dbReference type="InterPro" id="IPR050882">
    <property type="entry name" value="Prepilin_peptidase/N-MTase"/>
</dbReference>
<feature type="domain" description="Prepilin peptidase A24 N-terminal" evidence="9">
    <location>
        <begin position="11"/>
        <end position="92"/>
    </location>
</feature>
<comment type="similarity">
    <text evidence="2">Belongs to the peptidase A24 family.</text>
</comment>
<dbReference type="Pfam" id="PF06750">
    <property type="entry name" value="A24_N_bact"/>
    <property type="match status" value="1"/>
</dbReference>
<reference evidence="11" key="1">
    <citation type="submission" date="2016-10" db="EMBL/GenBank/DDBJ databases">
        <authorList>
            <person name="Varghese N."/>
            <person name="Submissions S."/>
        </authorList>
    </citation>
    <scope>NUCLEOTIDE SEQUENCE [LARGE SCALE GENOMIC DNA]</scope>
    <source>
        <strain evidence="11">DSM 23664</strain>
    </source>
</reference>
<dbReference type="OrthoDB" id="9789291at2"/>
<evidence type="ECO:0000256" key="6">
    <source>
        <dbReference type="ARBA" id="ARBA00023136"/>
    </source>
</evidence>
<keyword evidence="6 7" id="KW-0472">Membrane</keyword>
<evidence type="ECO:0000313" key="11">
    <source>
        <dbReference type="Proteomes" id="UP000199612"/>
    </source>
</evidence>
<keyword evidence="10" id="KW-0808">Transferase</keyword>
<feature type="transmembrane region" description="Helical" evidence="7">
    <location>
        <begin position="224"/>
        <end position="247"/>
    </location>
</feature>
<proteinExistence type="inferred from homology"/>
<dbReference type="RefSeq" id="WP_091530127.1">
    <property type="nucleotide sequence ID" value="NZ_FOLT01000006.1"/>
</dbReference>
<keyword evidence="4 7" id="KW-0812">Transmembrane</keyword>
<evidence type="ECO:0000313" key="10">
    <source>
        <dbReference type="EMBL" id="SFC41420.1"/>
    </source>
</evidence>
<gene>
    <name evidence="10" type="ORF">SAMN04488102_10689</name>
</gene>
<evidence type="ECO:0000256" key="1">
    <source>
        <dbReference type="ARBA" id="ARBA00004651"/>
    </source>
</evidence>
<organism evidence="10 11">
    <name type="scientific">Alkalibacterium subtropicum</name>
    <dbReference type="NCBI Taxonomy" id="753702"/>
    <lineage>
        <taxon>Bacteria</taxon>
        <taxon>Bacillati</taxon>
        <taxon>Bacillota</taxon>
        <taxon>Bacilli</taxon>
        <taxon>Lactobacillales</taxon>
        <taxon>Carnobacteriaceae</taxon>
        <taxon>Alkalibacterium</taxon>
    </lineage>
</organism>
<dbReference type="GO" id="GO:0008168">
    <property type="term" value="F:methyltransferase activity"/>
    <property type="evidence" value="ECO:0007669"/>
    <property type="project" value="UniProtKB-KW"/>
</dbReference>
<evidence type="ECO:0000256" key="3">
    <source>
        <dbReference type="ARBA" id="ARBA00022475"/>
    </source>
</evidence>
<dbReference type="GO" id="GO:0006465">
    <property type="term" value="P:signal peptide processing"/>
    <property type="evidence" value="ECO:0007669"/>
    <property type="project" value="TreeGrafter"/>
</dbReference>
<evidence type="ECO:0000256" key="4">
    <source>
        <dbReference type="ARBA" id="ARBA00022692"/>
    </source>
</evidence>
<dbReference type="InterPro" id="IPR000045">
    <property type="entry name" value="Prepilin_IV_endopep_pep"/>
</dbReference>
<feature type="transmembrane region" description="Helical" evidence="7">
    <location>
        <begin position="100"/>
        <end position="120"/>
    </location>
</feature>
<name>A0A1I1J7L7_9LACT</name>
<feature type="transmembrane region" description="Helical" evidence="7">
    <location>
        <begin position="6"/>
        <end position="27"/>
    </location>
</feature>
<evidence type="ECO:0000259" key="9">
    <source>
        <dbReference type="Pfam" id="PF06750"/>
    </source>
</evidence>
<sequence length="251" mass="28598">MQYFIILTFFLYGLVFGSFFNVVGLRVPTKSLFNPKRSYCDTCERTLTWKELIPVWSFAVQKGRCRGCRQSISPLYPVMELTTGLLFAFTYYLTGFSPELMLGLLLISLIIPVTVSDIVYSRIPNRLLLFFSPFFILYRILYPLSPFYDSFIGAGFAFLLVLLIILLSKGGMGVGDLKYYTLFGFIFGFSHFLLLFFLSTLYGALAGGILMKMKKAGRKTKIPFGPYIGLAALTVFYFGEVIISWYLNLFL</sequence>
<dbReference type="GO" id="GO:0032259">
    <property type="term" value="P:methylation"/>
    <property type="evidence" value="ECO:0007669"/>
    <property type="project" value="UniProtKB-KW"/>
</dbReference>
<feature type="transmembrane region" description="Helical" evidence="7">
    <location>
        <begin position="150"/>
        <end position="167"/>
    </location>
</feature>
<evidence type="ECO:0000256" key="7">
    <source>
        <dbReference type="SAM" id="Phobius"/>
    </source>
</evidence>
<comment type="subcellular location">
    <subcellularLocation>
        <location evidence="1">Cell membrane</location>
        <topology evidence="1">Multi-pass membrane protein</topology>
    </subcellularLocation>
</comment>
<dbReference type="InterPro" id="IPR010627">
    <property type="entry name" value="Prepilin_pept_A24_N"/>
</dbReference>
<feature type="transmembrane region" description="Helical" evidence="7">
    <location>
        <begin position="179"/>
        <end position="204"/>
    </location>
</feature>
<evidence type="ECO:0000256" key="5">
    <source>
        <dbReference type="ARBA" id="ARBA00022989"/>
    </source>
</evidence>
<dbReference type="GO" id="GO:0004190">
    <property type="term" value="F:aspartic-type endopeptidase activity"/>
    <property type="evidence" value="ECO:0007669"/>
    <property type="project" value="InterPro"/>
</dbReference>
<dbReference type="GO" id="GO:0005886">
    <property type="term" value="C:plasma membrane"/>
    <property type="evidence" value="ECO:0007669"/>
    <property type="project" value="UniProtKB-SubCell"/>
</dbReference>
<dbReference type="PANTHER" id="PTHR30487">
    <property type="entry name" value="TYPE 4 PREPILIN-LIKE PROTEINS LEADER PEPTIDE-PROCESSING ENZYME"/>
    <property type="match status" value="1"/>
</dbReference>